<keyword evidence="2" id="KW-1185">Reference proteome</keyword>
<dbReference type="RefSeq" id="XP_066662247.1">
    <property type="nucleotide sequence ID" value="XM_066816555.1"/>
</dbReference>
<proteinExistence type="predicted"/>
<gene>
    <name evidence="1" type="ORF">PG997_012241</name>
</gene>
<dbReference type="EMBL" id="JAQQWN010000009">
    <property type="protein sequence ID" value="KAK8065494.1"/>
    <property type="molecule type" value="Genomic_DNA"/>
</dbReference>
<accession>A0ABR1V617</accession>
<sequence>MSRDPKNHASPDEFHGFRFVEPEILSRYSAEVSTRDFQMPEGAGPAQFTDMSGLPFWALGR</sequence>
<evidence type="ECO:0000313" key="2">
    <source>
        <dbReference type="Proteomes" id="UP001433268"/>
    </source>
</evidence>
<comment type="caution">
    <text evidence="1">The sequence shown here is derived from an EMBL/GenBank/DDBJ whole genome shotgun (WGS) entry which is preliminary data.</text>
</comment>
<name>A0ABR1V617_9PEZI</name>
<organism evidence="1 2">
    <name type="scientific">Apiospora hydei</name>
    <dbReference type="NCBI Taxonomy" id="1337664"/>
    <lineage>
        <taxon>Eukaryota</taxon>
        <taxon>Fungi</taxon>
        <taxon>Dikarya</taxon>
        <taxon>Ascomycota</taxon>
        <taxon>Pezizomycotina</taxon>
        <taxon>Sordariomycetes</taxon>
        <taxon>Xylariomycetidae</taxon>
        <taxon>Amphisphaeriales</taxon>
        <taxon>Apiosporaceae</taxon>
        <taxon>Apiospora</taxon>
    </lineage>
</organism>
<dbReference type="GeneID" id="92049615"/>
<reference evidence="1 2" key="1">
    <citation type="submission" date="2023-01" db="EMBL/GenBank/DDBJ databases">
        <title>Analysis of 21 Apiospora genomes using comparative genomics revels a genus with tremendous synthesis potential of carbohydrate active enzymes and secondary metabolites.</title>
        <authorList>
            <person name="Sorensen T."/>
        </authorList>
    </citation>
    <scope>NUCLEOTIDE SEQUENCE [LARGE SCALE GENOMIC DNA]</scope>
    <source>
        <strain evidence="1 2">CBS 114990</strain>
    </source>
</reference>
<dbReference type="Proteomes" id="UP001433268">
    <property type="component" value="Unassembled WGS sequence"/>
</dbReference>
<evidence type="ECO:0000313" key="1">
    <source>
        <dbReference type="EMBL" id="KAK8065494.1"/>
    </source>
</evidence>
<protein>
    <submittedName>
        <fullName evidence="1">Uncharacterized protein</fullName>
    </submittedName>
</protein>